<dbReference type="GO" id="GO:0006900">
    <property type="term" value="P:vesicle budding from membrane"/>
    <property type="evidence" value="ECO:0007669"/>
    <property type="project" value="TreeGrafter"/>
</dbReference>
<dbReference type="GO" id="GO:0032511">
    <property type="term" value="P:late endosome to vacuole transport via multivesicular body sorting pathway"/>
    <property type="evidence" value="ECO:0007669"/>
    <property type="project" value="TreeGrafter"/>
</dbReference>
<proteinExistence type="inferred from homology"/>
<dbReference type="PANTHER" id="PTHR22761">
    <property type="entry name" value="CHARGED MULTIVESICULAR BODY PROTEIN"/>
    <property type="match status" value="1"/>
</dbReference>
<keyword evidence="3" id="KW-0967">Endosome</keyword>
<dbReference type="Proteomes" id="UP000492821">
    <property type="component" value="Unassembled WGS sequence"/>
</dbReference>
<accession>A0A7E4WC40</accession>
<dbReference type="GO" id="GO:0005771">
    <property type="term" value="C:multivesicular body"/>
    <property type="evidence" value="ECO:0007669"/>
    <property type="project" value="TreeGrafter"/>
</dbReference>
<evidence type="ECO:0000256" key="2">
    <source>
        <dbReference type="ARBA" id="ARBA00006190"/>
    </source>
</evidence>
<feature type="region of interest" description="Disordered" evidence="5">
    <location>
        <begin position="394"/>
        <end position="419"/>
    </location>
</feature>
<protein>
    <submittedName>
        <fullName evidence="8">SNF7 family protein</fullName>
    </submittedName>
</protein>
<reference evidence="7" key="1">
    <citation type="journal article" date="2013" name="Genetics">
        <title>The draft genome and transcriptome of Panagrellus redivivus are shaped by the harsh demands of a free-living lifestyle.</title>
        <authorList>
            <person name="Srinivasan J."/>
            <person name="Dillman A.R."/>
            <person name="Macchietto M.G."/>
            <person name="Heikkinen L."/>
            <person name="Lakso M."/>
            <person name="Fracchia K.M."/>
            <person name="Antoshechkin I."/>
            <person name="Mortazavi A."/>
            <person name="Wong G."/>
            <person name="Sternberg P.W."/>
        </authorList>
    </citation>
    <scope>NUCLEOTIDE SEQUENCE [LARGE SCALE GENOMIC DNA]</scope>
    <source>
        <strain evidence="7">MT8872</strain>
    </source>
</reference>
<keyword evidence="7" id="KW-1185">Reference proteome</keyword>
<dbReference type="WBParaSite" id="Pan_g9470.t1">
    <property type="protein sequence ID" value="Pan_g9470.t1"/>
    <property type="gene ID" value="Pan_g9470"/>
</dbReference>
<dbReference type="Pfam" id="PF25239">
    <property type="entry name" value="WHD_CHMP7"/>
    <property type="match status" value="1"/>
</dbReference>
<dbReference type="PANTHER" id="PTHR22761:SF10">
    <property type="entry name" value="GH13992P"/>
    <property type="match status" value="1"/>
</dbReference>
<feature type="domain" description="CHMP7 winged helix" evidence="6">
    <location>
        <begin position="128"/>
        <end position="200"/>
    </location>
</feature>
<sequence length="419" mass="47467">MLPPFIPPGYDEDEVDSLYSYLKPKEVDATQYERKIEFFSKCIDHYLQSAKSVMVSYYDLEVKLQNGDRVPAPLYGTLTELYRKGTIKTPADIEKGSSWLAWGASWLNPFGAAKEVQKNDQFVHIPTLKILGKELVKLHKSLINEDDDHPEVIGFNDFQQAARSVVADAASFKYAIEDLEREGILTTGTSQNGERVIKFRTDAKAPVQFTSVDASVHELRRQMKKLKFEISKMEQKEEALKASAKAAVQQNNKSLALQHLRRKKQIDKELEMRENAYDKLRGMLDNLYQMKQSKEVVDAYKLGNKAFKATLEEHGLNPDDVDQTIEDVRSTMDDFNEINDLLGARDGPSSVDEADLEAEFSAIVAEEKLAERNNRVIVNKNIIDLGGLPEIPSDHLPIATPSKTTDSLEERMRRLREAA</sequence>
<evidence type="ECO:0000259" key="6">
    <source>
        <dbReference type="Pfam" id="PF25239"/>
    </source>
</evidence>
<dbReference type="Pfam" id="PF25880">
    <property type="entry name" value="WHD_CHMP7_1st"/>
    <property type="match status" value="1"/>
</dbReference>
<dbReference type="Gene3D" id="6.10.140.1230">
    <property type="match status" value="1"/>
</dbReference>
<dbReference type="AlphaFoldDB" id="A0A7E4WC40"/>
<feature type="coiled-coil region" evidence="4">
    <location>
        <begin position="216"/>
        <end position="250"/>
    </location>
</feature>
<dbReference type="GO" id="GO:0000815">
    <property type="term" value="C:ESCRT III complex"/>
    <property type="evidence" value="ECO:0007669"/>
    <property type="project" value="TreeGrafter"/>
</dbReference>
<reference evidence="8" key="2">
    <citation type="submission" date="2020-10" db="UniProtKB">
        <authorList>
            <consortium name="WormBaseParasite"/>
        </authorList>
    </citation>
    <scope>IDENTIFICATION</scope>
</reference>
<evidence type="ECO:0000313" key="8">
    <source>
        <dbReference type="WBParaSite" id="Pan_g9470.t1"/>
    </source>
</evidence>
<evidence type="ECO:0000313" key="7">
    <source>
        <dbReference type="Proteomes" id="UP000492821"/>
    </source>
</evidence>
<evidence type="ECO:0000256" key="1">
    <source>
        <dbReference type="ARBA" id="ARBA00004177"/>
    </source>
</evidence>
<comment type="subcellular location">
    <subcellularLocation>
        <location evidence="1">Endosome</location>
    </subcellularLocation>
</comment>
<keyword evidence="4" id="KW-0175">Coiled coil</keyword>
<evidence type="ECO:0000256" key="4">
    <source>
        <dbReference type="SAM" id="Coils"/>
    </source>
</evidence>
<name>A0A7E4WC40_PANRE</name>
<organism evidence="7 8">
    <name type="scientific">Panagrellus redivivus</name>
    <name type="common">Microworm</name>
    <dbReference type="NCBI Taxonomy" id="6233"/>
    <lineage>
        <taxon>Eukaryota</taxon>
        <taxon>Metazoa</taxon>
        <taxon>Ecdysozoa</taxon>
        <taxon>Nematoda</taxon>
        <taxon>Chromadorea</taxon>
        <taxon>Rhabditida</taxon>
        <taxon>Tylenchina</taxon>
        <taxon>Panagrolaimomorpha</taxon>
        <taxon>Panagrolaimoidea</taxon>
        <taxon>Panagrolaimidae</taxon>
        <taxon>Panagrellus</taxon>
    </lineage>
</organism>
<dbReference type="GO" id="GO:0009898">
    <property type="term" value="C:cytoplasmic side of plasma membrane"/>
    <property type="evidence" value="ECO:0007669"/>
    <property type="project" value="TreeGrafter"/>
</dbReference>
<evidence type="ECO:0000256" key="3">
    <source>
        <dbReference type="ARBA" id="ARBA00022753"/>
    </source>
</evidence>
<dbReference type="Pfam" id="PF03357">
    <property type="entry name" value="Snf7"/>
    <property type="match status" value="1"/>
</dbReference>
<feature type="compositionally biased region" description="Basic and acidic residues" evidence="5">
    <location>
        <begin position="406"/>
        <end position="419"/>
    </location>
</feature>
<comment type="similarity">
    <text evidence="2">Belongs to the SNF7 family.</text>
</comment>
<dbReference type="InterPro" id="IPR005024">
    <property type="entry name" value="Snf7_fam"/>
</dbReference>
<dbReference type="InterPro" id="IPR057471">
    <property type="entry name" value="CHMP7_WHD"/>
</dbReference>
<evidence type="ECO:0000256" key="5">
    <source>
        <dbReference type="SAM" id="MobiDB-lite"/>
    </source>
</evidence>